<dbReference type="PANTHER" id="PTHR46961">
    <property type="entry name" value="DYNEIN HEAVY CHAIN 1, AXONEMAL-LIKE PROTEIN"/>
    <property type="match status" value="1"/>
</dbReference>
<dbReference type="GO" id="GO:0030286">
    <property type="term" value="C:dynein complex"/>
    <property type="evidence" value="ECO:0007669"/>
    <property type="project" value="InterPro"/>
</dbReference>
<dbReference type="GO" id="GO:0045505">
    <property type="term" value="F:dynein intermediate chain binding"/>
    <property type="evidence" value="ECO:0007669"/>
    <property type="project" value="InterPro"/>
</dbReference>
<dbReference type="Gene3D" id="1.20.920.60">
    <property type="match status" value="2"/>
</dbReference>
<reference evidence="1" key="1">
    <citation type="journal article" date="2012" name="Nature">
        <title>The oyster genome reveals stress adaptation and complexity of shell formation.</title>
        <authorList>
            <person name="Zhang G."/>
            <person name="Fang X."/>
            <person name="Guo X."/>
            <person name="Li L."/>
            <person name="Luo R."/>
            <person name="Xu F."/>
            <person name="Yang P."/>
            <person name="Zhang L."/>
            <person name="Wang X."/>
            <person name="Qi H."/>
            <person name="Xiong Z."/>
            <person name="Que H."/>
            <person name="Xie Y."/>
            <person name="Holland P.W."/>
            <person name="Paps J."/>
            <person name="Zhu Y."/>
            <person name="Wu F."/>
            <person name="Chen Y."/>
            <person name="Wang J."/>
            <person name="Peng C."/>
            <person name="Meng J."/>
            <person name="Yang L."/>
            <person name="Liu J."/>
            <person name="Wen B."/>
            <person name="Zhang N."/>
            <person name="Huang Z."/>
            <person name="Zhu Q."/>
            <person name="Feng Y."/>
            <person name="Mount A."/>
            <person name="Hedgecock D."/>
            <person name="Xu Z."/>
            <person name="Liu Y."/>
            <person name="Domazet-Loso T."/>
            <person name="Du Y."/>
            <person name="Sun X."/>
            <person name="Zhang S."/>
            <person name="Liu B."/>
            <person name="Cheng P."/>
            <person name="Jiang X."/>
            <person name="Li J."/>
            <person name="Fan D."/>
            <person name="Wang W."/>
            <person name="Fu W."/>
            <person name="Wang T."/>
            <person name="Wang B."/>
            <person name="Zhang J."/>
            <person name="Peng Z."/>
            <person name="Li Y."/>
            <person name="Li N."/>
            <person name="Wang J."/>
            <person name="Chen M."/>
            <person name="He Y."/>
            <person name="Tan F."/>
            <person name="Song X."/>
            <person name="Zheng Q."/>
            <person name="Huang R."/>
            <person name="Yang H."/>
            <person name="Du X."/>
            <person name="Chen L."/>
            <person name="Yang M."/>
            <person name="Gaffney P.M."/>
            <person name="Wang S."/>
            <person name="Luo L."/>
            <person name="She Z."/>
            <person name="Ming Y."/>
            <person name="Huang W."/>
            <person name="Zhang S."/>
            <person name="Huang B."/>
            <person name="Zhang Y."/>
            <person name="Qu T."/>
            <person name="Ni P."/>
            <person name="Miao G."/>
            <person name="Wang J."/>
            <person name="Wang Q."/>
            <person name="Steinberg C.E."/>
            <person name="Wang H."/>
            <person name="Li N."/>
            <person name="Qian L."/>
            <person name="Zhang G."/>
            <person name="Li Y."/>
            <person name="Yang H."/>
            <person name="Liu X."/>
            <person name="Wang J."/>
            <person name="Yin Y."/>
            <person name="Wang J."/>
        </authorList>
    </citation>
    <scope>NUCLEOTIDE SEQUENCE [LARGE SCALE GENOMIC DNA]</scope>
    <source>
        <strain evidence="1">05x7-T-G4-1.051#20</strain>
    </source>
</reference>
<dbReference type="InterPro" id="IPR026983">
    <property type="entry name" value="DHC"/>
</dbReference>
<dbReference type="InParanoid" id="K1QJ96"/>
<gene>
    <name evidence="1" type="ORF">CGI_10003422</name>
</gene>
<proteinExistence type="predicted"/>
<accession>K1QJ96</accession>
<dbReference type="HOGENOM" id="CLU_1284406_0_0_1"/>
<evidence type="ECO:0000313" key="1">
    <source>
        <dbReference type="EMBL" id="EKC21716.1"/>
    </source>
</evidence>
<dbReference type="EMBL" id="JH816557">
    <property type="protein sequence ID" value="EKC21716.1"/>
    <property type="molecule type" value="Genomic_DNA"/>
</dbReference>
<dbReference type="GO" id="GO:0007018">
    <property type="term" value="P:microtubule-based movement"/>
    <property type="evidence" value="ECO:0007669"/>
    <property type="project" value="InterPro"/>
</dbReference>
<name>K1QJ96_MAGGI</name>
<protein>
    <submittedName>
        <fullName evidence="1">Uncharacterized protein</fullName>
    </submittedName>
</protein>
<sequence>MDKNTLASLRTLGRPPQGVKNVMEAFLLLIYQPEVMRDWGNCMQKLKTPADVLIKVEQFDPQNCIEATAQKADDCLCFGSGSFPHQRVPGQTTLNPSLAQEFTDMNKNTLASLRTLGRPPQGVKNVMEAFLLLIYQPEVMRDWGNCMQKLKTPADVLIKVEQFDPQNCMEATAQKADGLIAGETEESIATKSLEATAYALAAVLSLTRGSQGKQL</sequence>
<dbReference type="GO" id="GO:0051959">
    <property type="term" value="F:dynein light intermediate chain binding"/>
    <property type="evidence" value="ECO:0007669"/>
    <property type="project" value="InterPro"/>
</dbReference>
<dbReference type="AlphaFoldDB" id="K1QJ96"/>
<organism evidence="1">
    <name type="scientific">Magallana gigas</name>
    <name type="common">Pacific oyster</name>
    <name type="synonym">Crassostrea gigas</name>
    <dbReference type="NCBI Taxonomy" id="29159"/>
    <lineage>
        <taxon>Eukaryota</taxon>
        <taxon>Metazoa</taxon>
        <taxon>Spiralia</taxon>
        <taxon>Lophotrochozoa</taxon>
        <taxon>Mollusca</taxon>
        <taxon>Bivalvia</taxon>
        <taxon>Autobranchia</taxon>
        <taxon>Pteriomorphia</taxon>
        <taxon>Ostreida</taxon>
        <taxon>Ostreoidea</taxon>
        <taxon>Ostreidae</taxon>
        <taxon>Magallana</taxon>
    </lineage>
</organism>